<dbReference type="InterPro" id="IPR006531">
    <property type="entry name" value="Gp5/Vgr_OB"/>
</dbReference>
<name>A0ABW7G4I7_9BURK</name>
<sequence>MTDAAAAIRAIVRDELAALRLPDLAVVTSVFAHSGDDDGHNHECNVQLREGSLELRKVPIATPHVGMVSAPQVGDLVLLAYVGGDPNRAVVVGRLYSEKANPPKHAENEWRVESPLAGASSIAIDKDESVVVTAGKTIVTVKKDGAIEVAGEAELKIEVKGAVQLKCTDCKIDASGNIDLGDGGAGVITEASHKCYFTGKALVPSKTVKAKG</sequence>
<organism evidence="2 3">
    <name type="scientific">Pelomonas nitida</name>
    <dbReference type="NCBI Taxonomy" id="3299027"/>
    <lineage>
        <taxon>Bacteria</taxon>
        <taxon>Pseudomonadati</taxon>
        <taxon>Pseudomonadota</taxon>
        <taxon>Betaproteobacteria</taxon>
        <taxon>Burkholderiales</taxon>
        <taxon>Sphaerotilaceae</taxon>
        <taxon>Roseateles</taxon>
    </lineage>
</organism>
<evidence type="ECO:0000313" key="2">
    <source>
        <dbReference type="EMBL" id="MFG6456858.1"/>
    </source>
</evidence>
<feature type="domain" description="Gp5/Type VI secretion system Vgr protein OB-fold" evidence="1">
    <location>
        <begin position="59"/>
        <end position="96"/>
    </location>
</feature>
<comment type="caution">
    <text evidence="2">The sequence shown here is derived from an EMBL/GenBank/DDBJ whole genome shotgun (WGS) entry which is preliminary data.</text>
</comment>
<dbReference type="SUPFAM" id="SSF69255">
    <property type="entry name" value="gp5 N-terminal domain-like"/>
    <property type="match status" value="1"/>
</dbReference>
<proteinExistence type="predicted"/>
<evidence type="ECO:0000259" key="1">
    <source>
        <dbReference type="Pfam" id="PF04717"/>
    </source>
</evidence>
<reference evidence="2 3" key="1">
    <citation type="submission" date="2024-09" db="EMBL/GenBank/DDBJ databases">
        <title>Novel species of the genus Pelomonas and Roseateles isolated from streams.</title>
        <authorList>
            <person name="Lu H."/>
        </authorList>
    </citation>
    <scope>NUCLEOTIDE SEQUENCE [LARGE SCALE GENOMIC DNA]</scope>
    <source>
        <strain evidence="2 3">BYS96W</strain>
    </source>
</reference>
<accession>A0ABW7G4I7</accession>
<keyword evidence="3" id="KW-1185">Reference proteome</keyword>
<dbReference type="Gene3D" id="2.40.50.230">
    <property type="entry name" value="Gp5 N-terminal domain"/>
    <property type="match status" value="1"/>
</dbReference>
<protein>
    <submittedName>
        <fullName evidence="2">Phage baseplate assembly protein V</fullName>
    </submittedName>
</protein>
<evidence type="ECO:0000313" key="3">
    <source>
        <dbReference type="Proteomes" id="UP001606305"/>
    </source>
</evidence>
<dbReference type="Pfam" id="PF04717">
    <property type="entry name" value="Phage_base_V"/>
    <property type="match status" value="1"/>
</dbReference>
<dbReference type="RefSeq" id="WP_394487635.1">
    <property type="nucleotide sequence ID" value="NZ_JBIGIA010000005.1"/>
</dbReference>
<gene>
    <name evidence="2" type="ORF">ACG00X_08430</name>
</gene>
<dbReference type="Proteomes" id="UP001606305">
    <property type="component" value="Unassembled WGS sequence"/>
</dbReference>
<dbReference type="EMBL" id="JBIGIA010000005">
    <property type="protein sequence ID" value="MFG6456858.1"/>
    <property type="molecule type" value="Genomic_DNA"/>
</dbReference>
<dbReference type="InterPro" id="IPR037026">
    <property type="entry name" value="Vgr_OB-fold_dom_sf"/>
</dbReference>